<comment type="caution">
    <text evidence="1">The sequence shown here is derived from an EMBL/GenBank/DDBJ whole genome shotgun (WGS) entry which is preliminary data.</text>
</comment>
<keyword evidence="2" id="KW-1185">Reference proteome</keyword>
<gene>
    <name evidence="1" type="ORF">I4F81_007368</name>
</gene>
<name>A0ACC3C3E5_PYRYE</name>
<dbReference type="Proteomes" id="UP000798662">
    <property type="component" value="Chromosome 2"/>
</dbReference>
<sequence>MEASASCAAAAAVVALTAARGVAATGGGGGGGAPAAGVSLFSDKVVVVLGVGAALLAIAVASKILFAAPAGGRGGTSAAAAPAAAVATGGVISADQYAAFPLTHKTETSHNTRLFRFGLPTPDATLGLPLGRHISVRATVDGKEVKRPYTPTSGLSTKGHFELLIKVYSEPHGTMSRHLDSLKVGDTIDVRGPLGKFAYTRGMAGHICMIAGGTGITPMWQVLTALIADPADTTRLSLILANVTPDDILLKEQLDALAAAGGKNAFSVYYVLNKPAEGWTGGVGFVTADHIRAQFGPVTDDALVLLCGPPPMNKAMLANLDAVGYGASQIFKF</sequence>
<proteinExistence type="predicted"/>
<evidence type="ECO:0000313" key="1">
    <source>
        <dbReference type="EMBL" id="KAK1864826.1"/>
    </source>
</evidence>
<dbReference type="EMBL" id="CM020619">
    <property type="protein sequence ID" value="KAK1864826.1"/>
    <property type="molecule type" value="Genomic_DNA"/>
</dbReference>
<reference evidence="1" key="1">
    <citation type="submission" date="2019-11" db="EMBL/GenBank/DDBJ databases">
        <title>Nori genome reveals adaptations in red seaweeds to the harsh intertidal environment.</title>
        <authorList>
            <person name="Wang D."/>
            <person name="Mao Y."/>
        </authorList>
    </citation>
    <scope>NUCLEOTIDE SEQUENCE</scope>
    <source>
        <tissue evidence="1">Gametophyte</tissue>
    </source>
</reference>
<evidence type="ECO:0000313" key="2">
    <source>
        <dbReference type="Proteomes" id="UP000798662"/>
    </source>
</evidence>
<accession>A0ACC3C3E5</accession>
<organism evidence="1 2">
    <name type="scientific">Pyropia yezoensis</name>
    <name type="common">Susabi-nori</name>
    <name type="synonym">Porphyra yezoensis</name>
    <dbReference type="NCBI Taxonomy" id="2788"/>
    <lineage>
        <taxon>Eukaryota</taxon>
        <taxon>Rhodophyta</taxon>
        <taxon>Bangiophyceae</taxon>
        <taxon>Bangiales</taxon>
        <taxon>Bangiaceae</taxon>
        <taxon>Pyropia</taxon>
    </lineage>
</organism>
<protein>
    <submittedName>
        <fullName evidence="1">Uncharacterized protein</fullName>
    </submittedName>
</protein>